<dbReference type="InterPro" id="IPR038734">
    <property type="entry name" value="YhaN_AAA"/>
</dbReference>
<feature type="domain" description="YhaN AAA" evidence="2">
    <location>
        <begin position="1"/>
        <end position="212"/>
    </location>
</feature>
<reference evidence="3 4" key="2">
    <citation type="submission" date="2020-08" db="EMBL/GenBank/DDBJ databases">
        <title>Stappia taiwanensis sp. nov., isolated from a coastal thermal spring.</title>
        <authorList>
            <person name="Kampfer P."/>
        </authorList>
    </citation>
    <scope>NUCLEOTIDE SEQUENCE [LARGE SCALE GENOMIC DNA]</scope>
    <source>
        <strain evidence="3 4">DSM 23284</strain>
    </source>
</reference>
<reference evidence="3 4" key="1">
    <citation type="submission" date="2020-07" db="EMBL/GenBank/DDBJ databases">
        <authorList>
            <person name="Li M."/>
        </authorList>
    </citation>
    <scope>NUCLEOTIDE SEQUENCE [LARGE SCALE GENOMIC DNA]</scope>
    <source>
        <strain evidence="3 4">DSM 23284</strain>
    </source>
</reference>
<protein>
    <submittedName>
        <fullName evidence="3">AAA family ATPase</fullName>
    </submittedName>
</protein>
<name>A0A838XU64_9HYPH</name>
<dbReference type="PANTHER" id="PTHR41259">
    <property type="entry name" value="DOUBLE-STRAND BREAK REPAIR RAD50 ATPASE, PUTATIVE-RELATED"/>
    <property type="match status" value="1"/>
</dbReference>
<evidence type="ECO:0000313" key="3">
    <source>
        <dbReference type="EMBL" id="MBA4612178.1"/>
    </source>
</evidence>
<dbReference type="AlphaFoldDB" id="A0A838XU64"/>
<accession>A0A838XU64</accession>
<evidence type="ECO:0000259" key="2">
    <source>
        <dbReference type="Pfam" id="PF13514"/>
    </source>
</evidence>
<proteinExistence type="predicted"/>
<organism evidence="3 4">
    <name type="scientific">Stappia taiwanensis</name>
    <dbReference type="NCBI Taxonomy" id="992267"/>
    <lineage>
        <taxon>Bacteria</taxon>
        <taxon>Pseudomonadati</taxon>
        <taxon>Pseudomonadota</taxon>
        <taxon>Alphaproteobacteria</taxon>
        <taxon>Hyphomicrobiales</taxon>
        <taxon>Stappiaceae</taxon>
        <taxon>Stappia</taxon>
    </lineage>
</organism>
<dbReference type="RefSeq" id="WP_181760380.1">
    <property type="nucleotide sequence ID" value="NZ_BMCR01000003.1"/>
</dbReference>
<dbReference type="EMBL" id="JACEON010000009">
    <property type="protein sequence ID" value="MBA4612178.1"/>
    <property type="molecule type" value="Genomic_DNA"/>
</dbReference>
<feature type="coiled-coil region" evidence="1">
    <location>
        <begin position="212"/>
        <end position="246"/>
    </location>
</feature>
<sequence>MRFDRLDILRFGALTDRHFTFREGARLHLVYGANEAGKTSLLAAISDLLFGFSEQRKGVPRYDFLHDGPSLRVGATIRNSAGDSLSFRRRRGRKNTLLSHDEAETPLRDDALHPFLGGLGRDVFQRAFGLDSARLRLGAEAMLAGEGDVGGALFAAASGLHGLAGVKAGLEAEAGALFAPRKSKDRRFYQVLERYTEARARERDRQLKQNDWKALNTAIAEAEAALEEARDDLTATRRRRARLQLLSRIKPLLADIDAVDHALAAFADLGEVPEGVAATLQAAHERAERKDAAAREAAARAAAAGQAHARISVDADVLARAEEITALFGETGAYQSRRQDLPRIEAERDGYAAELRQHLLRLGLTGEDGTALEAGLEARQPTDAALASLRELTREGRRLGEALAGLDRALQEERDGLERMSAEGRGTGAVEDPAPLRLRLEALAPDLQALEALADLETRHRRALREAEAMAARLVPPLPKTQRAADVPLPAREVIAEHARRRRDTAEALAACRDKLAANRAERERLQAEITDAERRGPVPSRDAIAEARGARDARFAQLAEGLTDGGAEALAALGERVLGYSTLVAEADRLADAALADADRVARHAAAVARLAAVDAQGAAREKELGEFDARQAEEDTAWRALFAPIGVLPEAPERMLDWGREVEQLARAEAEAAQLQDQIDRLHRLADGLRPELLGIARAGKLVDVDDLPTAGLARALSQHLRQRSEAWTAGRTLAGRRADAEDRLQRRQEERARVAEERARWQDAFARAVPAVGLAADATIAAAEAAVSLWQEIPRIRQDRDRSARRVAGMQRDNEAFAARVRTLAAAVAPDLEVDAPERMADALRRRLEAAREASARERDARGAVEAAETQLKAAQEEARAASAALAEICDGLPDTLDPAMRDPAALARRLHDRDEKLGERARLTSLFDKQTAGEDRDRLRQELARFDLEAASVDLELLEQEEIRRQDHLATVAADLKAREARREEWKTSEGAEGAAFDRMAAETDLAEVAREWSVLKVAALLLGEAMERHRQQESDPLLERAGDLFSAITGGAFAGLCQDYGDDDHPHLMALRPEGEMVAIDGLSEGSRDQLYLALRLAFLADYATRSEVAPFICDDLFQTFDDQRTASGLEALAKVSGTVQPILFTHHKSVVAAAERVLGDGLDLLEL</sequence>
<evidence type="ECO:0000313" key="4">
    <source>
        <dbReference type="Proteomes" id="UP000559404"/>
    </source>
</evidence>
<evidence type="ECO:0000256" key="1">
    <source>
        <dbReference type="SAM" id="Coils"/>
    </source>
</evidence>
<keyword evidence="4" id="KW-1185">Reference proteome</keyword>
<dbReference type="Pfam" id="PF13514">
    <property type="entry name" value="AAA_27"/>
    <property type="match status" value="1"/>
</dbReference>
<feature type="coiled-coil region" evidence="1">
    <location>
        <begin position="844"/>
        <end position="888"/>
    </location>
</feature>
<feature type="coiled-coil region" evidence="1">
    <location>
        <begin position="740"/>
        <end position="767"/>
    </location>
</feature>
<dbReference type="PANTHER" id="PTHR41259:SF1">
    <property type="entry name" value="DOUBLE-STRAND BREAK REPAIR RAD50 ATPASE, PUTATIVE-RELATED"/>
    <property type="match status" value="1"/>
</dbReference>
<keyword evidence="1" id="KW-0175">Coiled coil</keyword>
<dbReference type="Proteomes" id="UP000559404">
    <property type="component" value="Unassembled WGS sequence"/>
</dbReference>
<gene>
    <name evidence="3" type="ORF">H1W37_10980</name>
</gene>
<feature type="coiled-coil region" evidence="1">
    <location>
        <begin position="509"/>
        <end position="536"/>
    </location>
</feature>
<dbReference type="SUPFAM" id="SSF52540">
    <property type="entry name" value="P-loop containing nucleoside triphosphate hydrolases"/>
    <property type="match status" value="1"/>
</dbReference>
<comment type="caution">
    <text evidence="3">The sequence shown here is derived from an EMBL/GenBank/DDBJ whole genome shotgun (WGS) entry which is preliminary data.</text>
</comment>
<dbReference type="InterPro" id="IPR027417">
    <property type="entry name" value="P-loop_NTPase"/>
</dbReference>
<dbReference type="Gene3D" id="3.40.50.300">
    <property type="entry name" value="P-loop containing nucleotide triphosphate hydrolases"/>
    <property type="match status" value="2"/>
</dbReference>